<evidence type="ECO:0000256" key="1">
    <source>
        <dbReference type="ARBA" id="ARBA00005254"/>
    </source>
</evidence>
<dbReference type="PANTHER" id="PTHR11941">
    <property type="entry name" value="ENOYL-COA HYDRATASE-RELATED"/>
    <property type="match status" value="1"/>
</dbReference>
<dbReference type="InterPro" id="IPR014748">
    <property type="entry name" value="Enoyl-CoA_hydra_C"/>
</dbReference>
<sequence length="261" mass="27322">MRTENGLRVAVADRVATVTLDRPERLNALSTGLQADLVRAFDGLDADDDVWAVVLTGAGEKAFCSGVDLKEVRENDTGPAPGLRPMAGFSRNVFETVLECGKPTIAALNGWALGGGCELALACDIRLAAEHAQIGLPEAKRGMGANFGVHLLSRIVPRGIAYELLYTGEAISAAEAARWGLVNRVVPGAELAATAAALARQIAGNAPLTVRRYKAAIGKGGELPLAAALRLGVGPDPYHSADRVEGVAAFVEKRPPVWLGR</sequence>
<dbReference type="Pfam" id="PF00378">
    <property type="entry name" value="ECH_1"/>
    <property type="match status" value="1"/>
</dbReference>
<comment type="similarity">
    <text evidence="1 5">Belongs to the enoyl-CoA hydratase/isomerase family.</text>
</comment>
<proteinExistence type="inferred from homology"/>
<dbReference type="InterPro" id="IPR029045">
    <property type="entry name" value="ClpP/crotonase-like_dom_sf"/>
</dbReference>
<dbReference type="CDD" id="cd06558">
    <property type="entry name" value="crotonase-like"/>
    <property type="match status" value="1"/>
</dbReference>
<gene>
    <name evidence="6" type="ORF">HF526_21760</name>
</gene>
<reference evidence="6 7" key="1">
    <citation type="submission" date="2020-04" db="EMBL/GenBank/DDBJ databases">
        <authorList>
            <person name="Klaysubun C."/>
            <person name="Duangmal K."/>
            <person name="Lipun K."/>
        </authorList>
    </citation>
    <scope>NUCLEOTIDE SEQUENCE [LARGE SCALE GENOMIC DNA]</scope>
    <source>
        <strain evidence="6 7">K10HN5</strain>
    </source>
</reference>
<keyword evidence="7" id="KW-1185">Reference proteome</keyword>
<accession>A0ABX1SED4</accession>
<evidence type="ECO:0000256" key="2">
    <source>
        <dbReference type="ARBA" id="ARBA00023239"/>
    </source>
</evidence>
<dbReference type="PROSITE" id="PS00166">
    <property type="entry name" value="ENOYL_COA_HYDRATASE"/>
    <property type="match status" value="1"/>
</dbReference>
<name>A0ABX1SED4_9PSEU</name>
<dbReference type="Proteomes" id="UP000820669">
    <property type="component" value="Unassembled WGS sequence"/>
</dbReference>
<comment type="catalytic activity">
    <reaction evidence="4">
        <text>a 4-saturated-(3S)-3-hydroxyacyl-CoA = a (3E)-enoyl-CoA + H2O</text>
        <dbReference type="Rhea" id="RHEA:20724"/>
        <dbReference type="ChEBI" id="CHEBI:15377"/>
        <dbReference type="ChEBI" id="CHEBI:58521"/>
        <dbReference type="ChEBI" id="CHEBI:137480"/>
        <dbReference type="EC" id="4.2.1.17"/>
    </reaction>
</comment>
<organism evidence="6 7">
    <name type="scientific">Pseudonocardia acidicola</name>
    <dbReference type="NCBI Taxonomy" id="2724939"/>
    <lineage>
        <taxon>Bacteria</taxon>
        <taxon>Bacillati</taxon>
        <taxon>Actinomycetota</taxon>
        <taxon>Actinomycetes</taxon>
        <taxon>Pseudonocardiales</taxon>
        <taxon>Pseudonocardiaceae</taxon>
        <taxon>Pseudonocardia</taxon>
    </lineage>
</organism>
<dbReference type="SUPFAM" id="SSF52096">
    <property type="entry name" value="ClpP/crotonase"/>
    <property type="match status" value="1"/>
</dbReference>
<dbReference type="InterPro" id="IPR018376">
    <property type="entry name" value="Enoyl-CoA_hyd/isom_CS"/>
</dbReference>
<evidence type="ECO:0000313" key="7">
    <source>
        <dbReference type="Proteomes" id="UP000820669"/>
    </source>
</evidence>
<comment type="caution">
    <text evidence="6">The sequence shown here is derived from an EMBL/GenBank/DDBJ whole genome shotgun (WGS) entry which is preliminary data.</text>
</comment>
<dbReference type="PANTHER" id="PTHR11941:SF54">
    <property type="entry name" value="ENOYL-COA HYDRATASE, MITOCHONDRIAL"/>
    <property type="match status" value="1"/>
</dbReference>
<dbReference type="InterPro" id="IPR001753">
    <property type="entry name" value="Enoyl-CoA_hydra/iso"/>
</dbReference>
<dbReference type="EMBL" id="JAAXLA010000044">
    <property type="protein sequence ID" value="NMH99921.1"/>
    <property type="molecule type" value="Genomic_DNA"/>
</dbReference>
<protein>
    <submittedName>
        <fullName evidence="6">Enoyl-CoA hydratase/isomerase family protein</fullName>
    </submittedName>
</protein>
<comment type="catalytic activity">
    <reaction evidence="3">
        <text>a (3S)-3-hydroxyacyl-CoA = a (2E)-enoyl-CoA + H2O</text>
        <dbReference type="Rhea" id="RHEA:16105"/>
        <dbReference type="ChEBI" id="CHEBI:15377"/>
        <dbReference type="ChEBI" id="CHEBI:57318"/>
        <dbReference type="ChEBI" id="CHEBI:58856"/>
        <dbReference type="EC" id="4.2.1.17"/>
    </reaction>
</comment>
<evidence type="ECO:0000256" key="5">
    <source>
        <dbReference type="RuleBase" id="RU003707"/>
    </source>
</evidence>
<dbReference type="Gene3D" id="3.90.226.10">
    <property type="entry name" value="2-enoyl-CoA Hydratase, Chain A, domain 1"/>
    <property type="match status" value="1"/>
</dbReference>
<evidence type="ECO:0000256" key="3">
    <source>
        <dbReference type="ARBA" id="ARBA00023709"/>
    </source>
</evidence>
<dbReference type="Gene3D" id="1.10.12.10">
    <property type="entry name" value="Lyase 2-enoyl-coa Hydratase, Chain A, domain 2"/>
    <property type="match status" value="1"/>
</dbReference>
<evidence type="ECO:0000256" key="4">
    <source>
        <dbReference type="ARBA" id="ARBA00023717"/>
    </source>
</evidence>
<keyword evidence="2" id="KW-0456">Lyase</keyword>
<evidence type="ECO:0000313" key="6">
    <source>
        <dbReference type="EMBL" id="NMH99921.1"/>
    </source>
</evidence>